<organism evidence="1 2">
    <name type="scientific">Intestinibacter bartlettii CAG:1329</name>
    <dbReference type="NCBI Taxonomy" id="1263063"/>
    <lineage>
        <taxon>Bacteria</taxon>
        <taxon>Bacillati</taxon>
        <taxon>Bacillota</taxon>
        <taxon>Clostridia</taxon>
        <taxon>Peptostreptococcales</taxon>
        <taxon>Peptostreptococcaceae</taxon>
        <taxon>Intestinibacter</taxon>
    </lineage>
</organism>
<evidence type="ECO:0000313" key="2">
    <source>
        <dbReference type="Proteomes" id="UP000017980"/>
    </source>
</evidence>
<evidence type="ECO:0000313" key="1">
    <source>
        <dbReference type="EMBL" id="CDA11225.1"/>
    </source>
</evidence>
<proteinExistence type="predicted"/>
<dbReference type="AlphaFoldDB" id="R5X8T1"/>
<reference evidence="1" key="1">
    <citation type="submission" date="2012-11" db="EMBL/GenBank/DDBJ databases">
        <title>Dependencies among metagenomic species, viruses, plasmids and units of genetic variation.</title>
        <authorList>
            <person name="Nielsen H.B."/>
            <person name="Almeida M."/>
            <person name="Juncker A.S."/>
            <person name="Rasmussen S."/>
            <person name="Li J."/>
            <person name="Sunagawa S."/>
            <person name="Plichta D."/>
            <person name="Gautier L."/>
            <person name="Le Chatelier E."/>
            <person name="Peletier E."/>
            <person name="Bonde I."/>
            <person name="Nielsen T."/>
            <person name="Manichanh C."/>
            <person name="Arumugam M."/>
            <person name="Batto J."/>
            <person name="Santos M.B.Q.D."/>
            <person name="Blom N."/>
            <person name="Borruel N."/>
            <person name="Burgdorf K.S."/>
            <person name="Boumezbeur F."/>
            <person name="Casellas F."/>
            <person name="Dore J."/>
            <person name="Guarner F."/>
            <person name="Hansen T."/>
            <person name="Hildebrand F."/>
            <person name="Kaas R.S."/>
            <person name="Kennedy S."/>
            <person name="Kristiansen K."/>
            <person name="Kultima J.R."/>
            <person name="Leonard P."/>
            <person name="Levenez F."/>
            <person name="Lund O."/>
            <person name="Moumen B."/>
            <person name="Le Paslier D."/>
            <person name="Pons N."/>
            <person name="Pedersen O."/>
            <person name="Prifti E."/>
            <person name="Qin J."/>
            <person name="Raes J."/>
            <person name="Tap J."/>
            <person name="Tims S."/>
            <person name="Ussery D.W."/>
            <person name="Yamada T."/>
            <person name="MetaHit consortium"/>
            <person name="Renault P."/>
            <person name="Sicheritz-Ponten T."/>
            <person name="Bork P."/>
            <person name="Wang J."/>
            <person name="Brunak S."/>
            <person name="Ehrlich S.D."/>
        </authorList>
    </citation>
    <scope>NUCLEOTIDE SEQUENCE [LARGE SCALE GENOMIC DNA]</scope>
</reference>
<sequence>MKSNKIEYDAEYKIGNTKVYVVSPENPVRLGRKMTQEEIDAILERVTEQASKMARSIMLKELKKDEKEANY</sequence>
<dbReference type="RefSeq" id="WP_022072382.1">
    <property type="nucleotide sequence ID" value="NZ_HF999329.1"/>
</dbReference>
<dbReference type="EMBL" id="CBBD010000050">
    <property type="protein sequence ID" value="CDA11225.1"/>
    <property type="molecule type" value="Genomic_DNA"/>
</dbReference>
<accession>R5X8T1</accession>
<comment type="caution">
    <text evidence="1">The sequence shown here is derived from an EMBL/GenBank/DDBJ whole genome shotgun (WGS) entry which is preliminary data.</text>
</comment>
<name>R5X8T1_9FIRM</name>
<protein>
    <submittedName>
        <fullName evidence="1">Uncharacterized protein</fullName>
    </submittedName>
</protein>
<dbReference type="Proteomes" id="UP000017980">
    <property type="component" value="Unassembled WGS sequence"/>
</dbReference>
<gene>
    <name evidence="1" type="ORF">BN488_02252</name>
</gene>